<protein>
    <submittedName>
        <fullName evidence="6">Transient receptor potential cation channel subfamily A member 1</fullName>
    </submittedName>
</protein>
<feature type="repeat" description="ANK" evidence="3">
    <location>
        <begin position="317"/>
        <end position="349"/>
    </location>
</feature>
<feature type="repeat" description="ANK" evidence="3">
    <location>
        <begin position="179"/>
        <end position="211"/>
    </location>
</feature>
<dbReference type="InterPro" id="IPR002110">
    <property type="entry name" value="Ankyrin_rpt"/>
</dbReference>
<feature type="repeat" description="ANK" evidence="3">
    <location>
        <begin position="213"/>
        <end position="245"/>
    </location>
</feature>
<feature type="repeat" description="ANK" evidence="3">
    <location>
        <begin position="350"/>
        <end position="382"/>
    </location>
</feature>
<dbReference type="AlphaFoldDB" id="A0A914EIN2"/>
<evidence type="ECO:0000256" key="2">
    <source>
        <dbReference type="ARBA" id="ARBA00023043"/>
    </source>
</evidence>
<feature type="repeat" description="ANK" evidence="3">
    <location>
        <begin position="102"/>
        <end position="130"/>
    </location>
</feature>
<feature type="repeat" description="ANK" evidence="3">
    <location>
        <begin position="492"/>
        <end position="514"/>
    </location>
</feature>
<evidence type="ECO:0000256" key="4">
    <source>
        <dbReference type="SAM" id="Phobius"/>
    </source>
</evidence>
<dbReference type="PANTHER" id="PTHR24198:SF165">
    <property type="entry name" value="ANKYRIN REPEAT-CONTAINING PROTEIN-RELATED"/>
    <property type="match status" value="1"/>
</dbReference>
<keyword evidence="2 3" id="KW-0040">ANK repeat</keyword>
<feature type="repeat" description="ANK" evidence="3">
    <location>
        <begin position="526"/>
        <end position="558"/>
    </location>
</feature>
<dbReference type="Pfam" id="PF00023">
    <property type="entry name" value="Ank"/>
    <property type="match status" value="3"/>
</dbReference>
<dbReference type="Gene3D" id="1.25.40.20">
    <property type="entry name" value="Ankyrin repeat-containing domain"/>
    <property type="match status" value="5"/>
</dbReference>
<dbReference type="SMART" id="SM00248">
    <property type="entry name" value="ANK"/>
    <property type="match status" value="15"/>
</dbReference>
<dbReference type="Pfam" id="PF12796">
    <property type="entry name" value="Ank_2"/>
    <property type="match status" value="4"/>
</dbReference>
<keyword evidence="4" id="KW-0472">Membrane</keyword>
<proteinExistence type="predicted"/>
<feature type="repeat" description="ANK" evidence="3">
    <location>
        <begin position="246"/>
        <end position="272"/>
    </location>
</feature>
<name>A0A914EIN2_9BILA</name>
<feature type="repeat" description="ANK" evidence="3">
    <location>
        <begin position="459"/>
        <end position="491"/>
    </location>
</feature>
<evidence type="ECO:0000256" key="1">
    <source>
        <dbReference type="ARBA" id="ARBA00022737"/>
    </source>
</evidence>
<dbReference type="InterPro" id="IPR036770">
    <property type="entry name" value="Ankyrin_rpt-contain_sf"/>
</dbReference>
<evidence type="ECO:0000313" key="5">
    <source>
        <dbReference type="Proteomes" id="UP000887540"/>
    </source>
</evidence>
<keyword evidence="1" id="KW-0677">Repeat</keyword>
<dbReference type="SUPFAM" id="SSF48403">
    <property type="entry name" value="Ankyrin repeat"/>
    <property type="match status" value="2"/>
</dbReference>
<feature type="transmembrane region" description="Helical" evidence="4">
    <location>
        <begin position="857"/>
        <end position="875"/>
    </location>
</feature>
<keyword evidence="4" id="KW-0812">Transmembrane</keyword>
<keyword evidence="5" id="KW-1185">Reference proteome</keyword>
<dbReference type="Proteomes" id="UP000887540">
    <property type="component" value="Unplaced"/>
</dbReference>
<evidence type="ECO:0000313" key="6">
    <source>
        <dbReference type="WBParaSite" id="ACRNAN_scaffold8392.g25345.t1"/>
    </source>
</evidence>
<organism evidence="5 6">
    <name type="scientific">Acrobeloides nanus</name>
    <dbReference type="NCBI Taxonomy" id="290746"/>
    <lineage>
        <taxon>Eukaryota</taxon>
        <taxon>Metazoa</taxon>
        <taxon>Ecdysozoa</taxon>
        <taxon>Nematoda</taxon>
        <taxon>Chromadorea</taxon>
        <taxon>Rhabditida</taxon>
        <taxon>Tylenchina</taxon>
        <taxon>Cephalobomorpha</taxon>
        <taxon>Cephaloboidea</taxon>
        <taxon>Cephalobidae</taxon>
        <taxon>Acrobeloides</taxon>
    </lineage>
</organism>
<dbReference type="PANTHER" id="PTHR24198">
    <property type="entry name" value="ANKYRIN REPEAT AND PROTEIN KINASE DOMAIN-CONTAINING PROTEIN"/>
    <property type="match status" value="1"/>
</dbReference>
<sequence>MSLKIWVKKKNHGNNDESLPLHLAENGKETSCFVNEPDRKCSITESMTSDTGKWEPKNLVHRYAFENNVEELRKFLKDRANEQWYSEVNKADSGDDRYCMYPLHYAALGHSADAAKALIEAGADMSEILNKRCFIRPFHMTALYGEWETRTGKKESQDELFDVFYKQGRMRVDKTSAGTGSTPLHYACLRKNVALAKKLINAGANVNACETDSLITPLHLACEYNAPEVVKMLLDAGANVLFEDSAGNSALHYASRCDSVEIVKLIVDKAGDSQDFLCKKNKRQCTALQLAVEHDRHFIVEYLFTRHEKFGSAFGNHNLHLLHIAAKKGFSNMVSLLCQHGWNIEERDKDGRTPLHMAALYNQVEVVRELIGRKADIEAEDDLGYTPLLGAVSKDNLEAVEVLWKYSLITALTFFGDSVLMVAVKENAVKCLKFLLVKENHTEEVWKKIEQMTELPNLDLDTPLHIVSKTGNLKAFDLLINHYIDINMRNFGQKTPLHVAVEHGHVNLVKRLLDISTCSINLRDKESDTPLFLAVQKNNVKMINVLLDYGANILIEDFFERIPLDIAIKEGNMDVIEVLLNRQPKNDLKRARRNVYPLHYAVENKQVPVIEMLLEKSYYVDISLEREGMTCMDLALENRYEEGVIALLNTPEWQKLVRRRPCHTDENSPIQLMIKHMPDVAAQVFSLCIHDINQEEDVVIHNYEFLDDVFVLPDDDAKKDGTYSPFLWENRGQLGPEAQQTSGQLKSEAQQRCDNFATIIKTHPLSLMVKEKQFDLLSHDLVESYLNGKWNGITKWFYYAACLFYLIFVLFLSNTIISMTPPGSTTENMTNYDEGSTTEHMTNYDKVQCLLPDSKPYVLFGFIIILIVLMALKFWRYLNSSKFMLEKLLELA</sequence>
<accession>A0A914EIN2</accession>
<feature type="transmembrane region" description="Helical" evidence="4">
    <location>
        <begin position="796"/>
        <end position="817"/>
    </location>
</feature>
<evidence type="ECO:0000256" key="3">
    <source>
        <dbReference type="PROSITE-ProRule" id="PRU00023"/>
    </source>
</evidence>
<dbReference type="PRINTS" id="PR01415">
    <property type="entry name" value="ANKYRIN"/>
</dbReference>
<dbReference type="PROSITE" id="PS50088">
    <property type="entry name" value="ANK_REPEAT"/>
    <property type="match status" value="9"/>
</dbReference>
<dbReference type="PROSITE" id="PS50297">
    <property type="entry name" value="ANK_REP_REGION"/>
    <property type="match status" value="7"/>
</dbReference>
<reference evidence="6" key="1">
    <citation type="submission" date="2022-11" db="UniProtKB">
        <authorList>
            <consortium name="WormBaseParasite"/>
        </authorList>
    </citation>
    <scope>IDENTIFICATION</scope>
</reference>
<keyword evidence="4" id="KW-1133">Transmembrane helix</keyword>
<dbReference type="WBParaSite" id="ACRNAN_scaffold8392.g25345.t1">
    <property type="protein sequence ID" value="ACRNAN_scaffold8392.g25345.t1"/>
    <property type="gene ID" value="ACRNAN_scaffold8392.g25345"/>
</dbReference>